<dbReference type="AlphaFoldDB" id="A0A9P8I9X2"/>
<reference evidence="1" key="1">
    <citation type="submission" date="2021-03" db="EMBL/GenBank/DDBJ databases">
        <title>Comparative genomics and phylogenomic investigation of the class Geoglossomycetes provide insights into ecological specialization and systematics.</title>
        <authorList>
            <person name="Melie T."/>
            <person name="Pirro S."/>
            <person name="Miller A.N."/>
            <person name="Quandt A."/>
        </authorList>
    </citation>
    <scope>NUCLEOTIDE SEQUENCE</scope>
    <source>
        <strain evidence="1">GBOQ0MN5Z8</strain>
    </source>
</reference>
<dbReference type="Proteomes" id="UP000698800">
    <property type="component" value="Unassembled WGS sequence"/>
</dbReference>
<dbReference type="OrthoDB" id="5405126at2759"/>
<sequence>MASKVLENVLRSRNWSYNSIGTIRHTRSFAKRKLPTFPPTSSPELDKLLRTYRDTIFIPSLLPERYQQLIYKTKHRQSLLSEPRYVDIPCDNGEVLNFRLSPIDRLTDVPTSKVTEVLSLMKTPADYDAIVPFLQGLHQAGRKLHMWQAVRIARWANDANRSDVVVDCARRAKTTGFLLSTLEVARAAIRGPYQLAKGGDVGQVKKAMGQAEQLIELLESPLHAGVLGLHPAQPRAQPDIVGVALAVAAIQASKYNGGSDVDGKVASYANRMKGTWANADLKFNAHRELALSPARRLMAWAPALHGARLARDILSAESAEGAWISEVLPQMEEELEQVQNRISMAPREYDELQGVDGGRGLHPSS</sequence>
<comment type="caution">
    <text evidence="1">The sequence shown here is derived from an EMBL/GenBank/DDBJ whole genome shotgun (WGS) entry which is preliminary data.</text>
</comment>
<protein>
    <submittedName>
        <fullName evidence="1">Uncharacterized protein</fullName>
    </submittedName>
</protein>
<gene>
    <name evidence="1" type="ORF">FGG08_000596</name>
</gene>
<evidence type="ECO:0000313" key="2">
    <source>
        <dbReference type="Proteomes" id="UP000698800"/>
    </source>
</evidence>
<evidence type="ECO:0000313" key="1">
    <source>
        <dbReference type="EMBL" id="KAH0545297.1"/>
    </source>
</evidence>
<proteinExistence type="predicted"/>
<accession>A0A9P8I9X2</accession>
<dbReference type="EMBL" id="JAGHQL010000007">
    <property type="protein sequence ID" value="KAH0545297.1"/>
    <property type="molecule type" value="Genomic_DNA"/>
</dbReference>
<name>A0A9P8I9X2_9PEZI</name>
<keyword evidence="2" id="KW-1185">Reference proteome</keyword>
<organism evidence="1 2">
    <name type="scientific">Glutinoglossum americanum</name>
    <dbReference type="NCBI Taxonomy" id="1670608"/>
    <lineage>
        <taxon>Eukaryota</taxon>
        <taxon>Fungi</taxon>
        <taxon>Dikarya</taxon>
        <taxon>Ascomycota</taxon>
        <taxon>Pezizomycotina</taxon>
        <taxon>Geoglossomycetes</taxon>
        <taxon>Geoglossales</taxon>
        <taxon>Geoglossaceae</taxon>
        <taxon>Glutinoglossum</taxon>
    </lineage>
</organism>